<gene>
    <name evidence="3" type="ORF">GCM10007901_25870</name>
</gene>
<dbReference type="InterPro" id="IPR036779">
    <property type="entry name" value="LysM_dom_sf"/>
</dbReference>
<dbReference type="Pfam" id="PF01476">
    <property type="entry name" value="LysM"/>
    <property type="match status" value="1"/>
</dbReference>
<organism evidence="3 4">
    <name type="scientific">Dyella acidisoli</name>
    <dbReference type="NCBI Taxonomy" id="1867834"/>
    <lineage>
        <taxon>Bacteria</taxon>
        <taxon>Pseudomonadati</taxon>
        <taxon>Pseudomonadota</taxon>
        <taxon>Gammaproteobacteria</taxon>
        <taxon>Lysobacterales</taxon>
        <taxon>Rhodanobacteraceae</taxon>
        <taxon>Dyella</taxon>
    </lineage>
</organism>
<sequence length="1023" mass="107149">MRIDAGGSVSNYVPPQPAPQTYTAQASDSVTSVAQKYQVTPEELARANSISVTTGLHANQVLTLPPNAVQPAKDDSAPKPQTPAQKTDAAIAAYNAAVTARNNTMQSLPHSAGLRQELSSTITAANTAVDQAKTAMDQAISDEISGQITSRNAGVPPDFRTPTDQLITEFGQNILQRHQGDTAVQSDISASINDYRVKSTADALIPSFTGDWSAADKLKQITLQGQSPEVINAVLANPQVQSWINQAAQDIGQPYNGTKPEDAYWSIDKATQAAGNLQSATDGMPPELATAVTQASMPTIQKIAQLQLTGAGCLVPFDTVQSVLANLGSSDQANAVIQQTAEAYASNPGAVGSLTRGDGDQLESSILASPGYGSAGNPNFAIAFGNALQERGRTQEANAAFDAGAKGVQDYLANNGGSPLKAYEAAHSAADEKDQKLAQLLAQSGPLTYDQKQAFIKAYRNDPDNADAYKADAEAAKTLATYMQNNQASLVFAAGHNQDAAKQLYTMMQDVSQSGQGKTALQFAGYVQNDAAASKAFSKFSDYQSTFLPDAVKSAQGELLIEDNGDTKMAGSDLLKLADPVFKGRNGWNQVKEGFEALSNGDTKAFDAAKFAEGYKEMGVGGKVWAAAGITVDSLNGANADQVSEMINAFSMAGGDVSEVGTGVLQVMADAGRFGAFNASAEAMAKLGAKFVPGLAVVASTSAFAADFNAAKNNPNSAIGAFSALAMAGDVISVMGSFMENFPITSVAGEVVTGIGTLISAPFELVAHVLEGNKEQHEFQEEQVKYLEAAGIEKDTAETLAKDGSALSTFTQQLGLDTNPSKDGLNQAEEILMTHPEVFNQGTNYTQGITDLVKACQIKPADVNDFLTALAKDDPNYVTTFYNQRTMASNPATPLTNAAQLVDRIGSGGFANAKAFVQSHAPDVFSADGNARREADYGYELLTSQQPDQVGNLLKGNHDAAYQAEIINIMKNNGTLSTWIQQVGSGGYGYNGWSQAAVSAVQNAQSAGVLSAGQAQQYIGELG</sequence>
<feature type="domain" description="LysM" evidence="2">
    <location>
        <begin position="20"/>
        <end position="64"/>
    </location>
</feature>
<feature type="region of interest" description="Disordered" evidence="1">
    <location>
        <begin position="67"/>
        <end position="86"/>
    </location>
</feature>
<dbReference type="CDD" id="cd00118">
    <property type="entry name" value="LysM"/>
    <property type="match status" value="1"/>
</dbReference>
<evidence type="ECO:0000313" key="3">
    <source>
        <dbReference type="EMBL" id="GLQ93636.1"/>
    </source>
</evidence>
<dbReference type="SUPFAM" id="SSF54106">
    <property type="entry name" value="LysM domain"/>
    <property type="match status" value="1"/>
</dbReference>
<evidence type="ECO:0000259" key="2">
    <source>
        <dbReference type="PROSITE" id="PS51782"/>
    </source>
</evidence>
<dbReference type="InterPro" id="IPR018392">
    <property type="entry name" value="LysM"/>
</dbReference>
<evidence type="ECO:0000313" key="4">
    <source>
        <dbReference type="Proteomes" id="UP001156670"/>
    </source>
</evidence>
<dbReference type="Gene3D" id="3.10.350.10">
    <property type="entry name" value="LysM domain"/>
    <property type="match status" value="1"/>
</dbReference>
<dbReference type="Proteomes" id="UP001156670">
    <property type="component" value="Unassembled WGS sequence"/>
</dbReference>
<keyword evidence="4" id="KW-1185">Reference proteome</keyword>
<feature type="region of interest" description="Disordered" evidence="1">
    <location>
        <begin position="1"/>
        <end position="22"/>
    </location>
</feature>
<comment type="caution">
    <text evidence="3">The sequence shown here is derived from an EMBL/GenBank/DDBJ whole genome shotgun (WGS) entry which is preliminary data.</text>
</comment>
<evidence type="ECO:0000256" key="1">
    <source>
        <dbReference type="SAM" id="MobiDB-lite"/>
    </source>
</evidence>
<name>A0ABQ5XSZ7_9GAMM</name>
<dbReference type="SMART" id="SM00257">
    <property type="entry name" value="LysM"/>
    <property type="match status" value="1"/>
</dbReference>
<reference evidence="4" key="1">
    <citation type="journal article" date="2019" name="Int. J. Syst. Evol. Microbiol.">
        <title>The Global Catalogue of Microorganisms (GCM) 10K type strain sequencing project: providing services to taxonomists for standard genome sequencing and annotation.</title>
        <authorList>
            <consortium name="The Broad Institute Genomics Platform"/>
            <consortium name="The Broad Institute Genome Sequencing Center for Infectious Disease"/>
            <person name="Wu L."/>
            <person name="Ma J."/>
        </authorList>
    </citation>
    <scope>NUCLEOTIDE SEQUENCE [LARGE SCALE GENOMIC DNA]</scope>
    <source>
        <strain evidence="4">NBRC 111980</strain>
    </source>
</reference>
<dbReference type="PROSITE" id="PS51782">
    <property type="entry name" value="LYSM"/>
    <property type="match status" value="1"/>
</dbReference>
<protein>
    <recommendedName>
        <fullName evidence="2">LysM domain-containing protein</fullName>
    </recommendedName>
</protein>
<dbReference type="RefSeq" id="WP_284321343.1">
    <property type="nucleotide sequence ID" value="NZ_BSOB01000022.1"/>
</dbReference>
<accession>A0ABQ5XSZ7</accession>
<dbReference type="EMBL" id="BSOB01000022">
    <property type="protein sequence ID" value="GLQ93636.1"/>
    <property type="molecule type" value="Genomic_DNA"/>
</dbReference>
<proteinExistence type="predicted"/>